<reference evidence="2 3" key="1">
    <citation type="submission" date="2024-06" db="EMBL/GenBank/DDBJ databases">
        <title>The Natural Products Discovery Center: Release of the First 8490 Sequenced Strains for Exploring Actinobacteria Biosynthetic Diversity.</title>
        <authorList>
            <person name="Kalkreuter E."/>
            <person name="Kautsar S.A."/>
            <person name="Yang D."/>
            <person name="Bader C.D."/>
            <person name="Teijaro C.N."/>
            <person name="Fluegel L."/>
            <person name="Davis C.M."/>
            <person name="Simpson J.R."/>
            <person name="Lauterbach L."/>
            <person name="Steele A.D."/>
            <person name="Gui C."/>
            <person name="Meng S."/>
            <person name="Li G."/>
            <person name="Viehrig K."/>
            <person name="Ye F."/>
            <person name="Su P."/>
            <person name="Kiefer A.F."/>
            <person name="Nichols A."/>
            <person name="Cepeda A.J."/>
            <person name="Yan W."/>
            <person name="Fan B."/>
            <person name="Jiang Y."/>
            <person name="Adhikari A."/>
            <person name="Zheng C.-J."/>
            <person name="Schuster L."/>
            <person name="Cowan T.M."/>
            <person name="Smanski M.J."/>
            <person name="Chevrette M.G."/>
            <person name="De Carvalho L.P.S."/>
            <person name="Shen B."/>
        </authorList>
    </citation>
    <scope>NUCLEOTIDE SEQUENCE [LARGE SCALE GENOMIC DNA]</scope>
    <source>
        <strain evidence="2 3">NPDC001166</strain>
    </source>
</reference>
<name>A0ABV1UCX8_9ACTN</name>
<dbReference type="SUPFAM" id="SSF47413">
    <property type="entry name" value="lambda repressor-like DNA-binding domains"/>
    <property type="match status" value="1"/>
</dbReference>
<evidence type="ECO:0000313" key="3">
    <source>
        <dbReference type="Proteomes" id="UP001470023"/>
    </source>
</evidence>
<comment type="caution">
    <text evidence="2">The sequence shown here is derived from an EMBL/GenBank/DDBJ whole genome shotgun (WGS) entry which is preliminary data.</text>
</comment>
<dbReference type="Gene3D" id="1.10.260.40">
    <property type="entry name" value="lambda repressor-like DNA-binding domains"/>
    <property type="match status" value="3"/>
</dbReference>
<protein>
    <submittedName>
        <fullName evidence="2">Helix-turn-helix domain-containing protein</fullName>
    </submittedName>
</protein>
<dbReference type="Pfam" id="PF13413">
    <property type="entry name" value="HTH_25"/>
    <property type="match status" value="1"/>
</dbReference>
<sequence length="431" mass="48245">MSTSAWPEENWARLGEAIARARRAKGWDQAALAMRTGNSPNTISNYERGRATRSRRVPSGLFRVAQVFGWPPNAVKQILDGLDPETALTQPMLDFGDSEQPPSAAAVASPRLMGMRDAELTASGHIAQDTFIRQMKRYRKLKGLSAEDVVNQVAALGGALCVEDLHRLENGTRLLQMTEAQTLAAALGTTVEWLLGSAFQSSAPEEMKVPPTDEELQAEAKAVERRLGEVGMQLNHAAMQRAQAAERAEIAKREADMAMMVQQQVMAQQSELQRQYHYLLGRIDSLRAAKGEEQILQTVLVEEEDDTLGKQLERARVQASMTYEDVHLLTRIRPEIIEAMERDDFEVVGGGSDQQAVYVRGHIRTLARAYGLAPEDLIREYDEVYADKQLPAHLREWRDLEERTGRQHRPRLRGRGFVTTGKEKIAPPEEE</sequence>
<gene>
    <name evidence="2" type="ORF">ABT272_28090</name>
</gene>
<keyword evidence="3" id="KW-1185">Reference proteome</keyword>
<proteinExistence type="predicted"/>
<dbReference type="InterPro" id="IPR010982">
    <property type="entry name" value="Lambda_DNA-bd_dom_sf"/>
</dbReference>
<dbReference type="InterPro" id="IPR001387">
    <property type="entry name" value="Cro/C1-type_HTH"/>
</dbReference>
<dbReference type="EMBL" id="JBEPAZ010000030">
    <property type="protein sequence ID" value="MER6431559.1"/>
    <property type="molecule type" value="Genomic_DNA"/>
</dbReference>
<dbReference type="PANTHER" id="PTHR34475">
    <property type="match status" value="1"/>
</dbReference>
<dbReference type="PANTHER" id="PTHR34475:SF1">
    <property type="entry name" value="CYTOSKELETON PROTEIN RODZ"/>
    <property type="match status" value="1"/>
</dbReference>
<dbReference type="PROSITE" id="PS50943">
    <property type="entry name" value="HTH_CROC1"/>
    <property type="match status" value="2"/>
</dbReference>
<dbReference type="CDD" id="cd00093">
    <property type="entry name" value="HTH_XRE"/>
    <property type="match status" value="2"/>
</dbReference>
<dbReference type="SMART" id="SM00530">
    <property type="entry name" value="HTH_XRE"/>
    <property type="match status" value="2"/>
</dbReference>
<feature type="domain" description="HTH cro/C1-type" evidence="1">
    <location>
        <begin position="167"/>
        <end position="194"/>
    </location>
</feature>
<accession>A0ABV1UCX8</accession>
<dbReference type="Proteomes" id="UP001470023">
    <property type="component" value="Unassembled WGS sequence"/>
</dbReference>
<dbReference type="RefSeq" id="WP_352064645.1">
    <property type="nucleotide sequence ID" value="NZ_JBEPAZ010000030.1"/>
</dbReference>
<dbReference type="InterPro" id="IPR050400">
    <property type="entry name" value="Bact_Cytoskel_RodZ"/>
</dbReference>
<dbReference type="Pfam" id="PF13560">
    <property type="entry name" value="HTH_31"/>
    <property type="match status" value="1"/>
</dbReference>
<feature type="domain" description="HTH cro/C1-type" evidence="1">
    <location>
        <begin position="18"/>
        <end position="75"/>
    </location>
</feature>
<organism evidence="2 3">
    <name type="scientific">Streptomyces sp. 900105245</name>
    <dbReference type="NCBI Taxonomy" id="3154379"/>
    <lineage>
        <taxon>Bacteria</taxon>
        <taxon>Bacillati</taxon>
        <taxon>Actinomycetota</taxon>
        <taxon>Actinomycetes</taxon>
        <taxon>Kitasatosporales</taxon>
        <taxon>Streptomycetaceae</taxon>
        <taxon>Streptomyces</taxon>
    </lineage>
</organism>
<evidence type="ECO:0000259" key="1">
    <source>
        <dbReference type="PROSITE" id="PS50943"/>
    </source>
</evidence>
<evidence type="ECO:0000313" key="2">
    <source>
        <dbReference type="EMBL" id="MER6431559.1"/>
    </source>
</evidence>